<dbReference type="Gene3D" id="3.40.30.10">
    <property type="entry name" value="Glutaredoxin"/>
    <property type="match status" value="1"/>
</dbReference>
<dbReference type="InterPro" id="IPR002109">
    <property type="entry name" value="Glutaredoxin"/>
</dbReference>
<accession>A0A6J5M1U8</accession>
<reference evidence="2" key="1">
    <citation type="submission" date="2020-04" db="EMBL/GenBank/DDBJ databases">
        <authorList>
            <person name="Chiriac C."/>
            <person name="Salcher M."/>
            <person name="Ghai R."/>
            <person name="Kavagutti S V."/>
        </authorList>
    </citation>
    <scope>NUCLEOTIDE SEQUENCE</scope>
</reference>
<dbReference type="SUPFAM" id="SSF52833">
    <property type="entry name" value="Thioredoxin-like"/>
    <property type="match status" value="1"/>
</dbReference>
<dbReference type="PRINTS" id="PR00160">
    <property type="entry name" value="GLUTAREDOXIN"/>
</dbReference>
<gene>
    <name evidence="2" type="ORF">UFOVP348_53</name>
</gene>
<sequence>MTYTIYGRSGCQPCQQAKTFLESKGEEFSYVDVLALPKGELADFLSKGFKTVPQIFWEDTHIGGLEELKAHIN</sequence>
<organism evidence="2">
    <name type="scientific">uncultured Caudovirales phage</name>
    <dbReference type="NCBI Taxonomy" id="2100421"/>
    <lineage>
        <taxon>Viruses</taxon>
        <taxon>Duplodnaviria</taxon>
        <taxon>Heunggongvirae</taxon>
        <taxon>Uroviricota</taxon>
        <taxon>Caudoviricetes</taxon>
        <taxon>Peduoviridae</taxon>
        <taxon>Maltschvirus</taxon>
        <taxon>Maltschvirus maltsch</taxon>
    </lineage>
</organism>
<dbReference type="EMBL" id="LR796364">
    <property type="protein sequence ID" value="CAB4139297.1"/>
    <property type="molecule type" value="Genomic_DNA"/>
</dbReference>
<dbReference type="Pfam" id="PF00462">
    <property type="entry name" value="Glutaredoxin"/>
    <property type="match status" value="1"/>
</dbReference>
<evidence type="ECO:0000259" key="1">
    <source>
        <dbReference type="Pfam" id="PF00462"/>
    </source>
</evidence>
<dbReference type="InterPro" id="IPR014025">
    <property type="entry name" value="Glutaredoxin_subgr"/>
</dbReference>
<dbReference type="InterPro" id="IPR036249">
    <property type="entry name" value="Thioredoxin-like_sf"/>
</dbReference>
<dbReference type="PROSITE" id="PS51354">
    <property type="entry name" value="GLUTAREDOXIN_2"/>
    <property type="match status" value="1"/>
</dbReference>
<protein>
    <submittedName>
        <fullName evidence="2">GrxC Glutaredoxin and related proteins</fullName>
    </submittedName>
</protein>
<name>A0A6J5M1U8_9CAUD</name>
<proteinExistence type="predicted"/>
<feature type="domain" description="Glutaredoxin" evidence="1">
    <location>
        <begin position="4"/>
        <end position="62"/>
    </location>
</feature>
<evidence type="ECO:0000313" key="2">
    <source>
        <dbReference type="EMBL" id="CAB4139297.1"/>
    </source>
</evidence>